<evidence type="ECO:0000313" key="6">
    <source>
        <dbReference type="EMBL" id="MFC0210165.1"/>
    </source>
</evidence>
<keyword evidence="1" id="KW-0732">Signal</keyword>
<dbReference type="RefSeq" id="WP_261522602.1">
    <property type="nucleotide sequence ID" value="NZ_JAODNW010000032.1"/>
</dbReference>
<dbReference type="Pfam" id="PF18312">
    <property type="entry name" value="ScsC_N"/>
    <property type="match status" value="1"/>
</dbReference>
<protein>
    <submittedName>
        <fullName evidence="6">DsbA family protein</fullName>
    </submittedName>
</protein>
<evidence type="ECO:0000256" key="4">
    <source>
        <dbReference type="ARBA" id="ARBA00023284"/>
    </source>
</evidence>
<dbReference type="InterPro" id="IPR013766">
    <property type="entry name" value="Thioredoxin_domain"/>
</dbReference>
<dbReference type="InterPro" id="IPR001853">
    <property type="entry name" value="DSBA-like_thioredoxin_dom"/>
</dbReference>
<dbReference type="PANTHER" id="PTHR13887:SF14">
    <property type="entry name" value="DISULFIDE BOND FORMATION PROTEIN D"/>
    <property type="match status" value="1"/>
</dbReference>
<evidence type="ECO:0000256" key="1">
    <source>
        <dbReference type="ARBA" id="ARBA00022729"/>
    </source>
</evidence>
<dbReference type="Gene3D" id="3.40.30.10">
    <property type="entry name" value="Glutaredoxin"/>
    <property type="match status" value="1"/>
</dbReference>
<dbReference type="SUPFAM" id="SSF52833">
    <property type="entry name" value="Thioredoxin-like"/>
    <property type="match status" value="1"/>
</dbReference>
<dbReference type="EMBL" id="JBHLXD010000041">
    <property type="protein sequence ID" value="MFC0210165.1"/>
    <property type="molecule type" value="Genomic_DNA"/>
</dbReference>
<accession>A0ABV6DC25</accession>
<dbReference type="Proteomes" id="UP001589755">
    <property type="component" value="Unassembled WGS sequence"/>
</dbReference>
<dbReference type="InterPro" id="IPR041205">
    <property type="entry name" value="ScsC_N"/>
</dbReference>
<organism evidence="6 7">
    <name type="scientific">Chelativorans intermedius</name>
    <dbReference type="NCBI Taxonomy" id="515947"/>
    <lineage>
        <taxon>Bacteria</taxon>
        <taxon>Pseudomonadati</taxon>
        <taxon>Pseudomonadota</taxon>
        <taxon>Alphaproteobacteria</taxon>
        <taxon>Hyphomicrobiales</taxon>
        <taxon>Phyllobacteriaceae</taxon>
        <taxon>Chelativorans</taxon>
    </lineage>
</organism>
<dbReference type="CDD" id="cd03023">
    <property type="entry name" value="DsbA_Com1_like"/>
    <property type="match status" value="1"/>
</dbReference>
<comment type="caution">
    <text evidence="6">The sequence shown here is derived from an EMBL/GenBank/DDBJ whole genome shotgun (WGS) entry which is preliminary data.</text>
</comment>
<keyword evidence="7" id="KW-1185">Reference proteome</keyword>
<dbReference type="InterPro" id="IPR036249">
    <property type="entry name" value="Thioredoxin-like_sf"/>
</dbReference>
<name>A0ABV6DC25_9HYPH</name>
<proteinExistence type="predicted"/>
<dbReference type="PROSITE" id="PS51352">
    <property type="entry name" value="THIOREDOXIN_2"/>
    <property type="match status" value="1"/>
</dbReference>
<evidence type="ECO:0000259" key="5">
    <source>
        <dbReference type="PROSITE" id="PS51352"/>
    </source>
</evidence>
<keyword evidence="4" id="KW-0676">Redox-active center</keyword>
<keyword evidence="3" id="KW-1015">Disulfide bond</keyword>
<dbReference type="PANTHER" id="PTHR13887">
    <property type="entry name" value="GLUTATHIONE S-TRANSFERASE KAPPA"/>
    <property type="match status" value="1"/>
</dbReference>
<feature type="domain" description="Thioredoxin" evidence="5">
    <location>
        <begin position="48"/>
        <end position="189"/>
    </location>
</feature>
<sequence>MLFSGLALLFATGLLDSARPVPSSFDAQVRQYLLQNPEIVVESLQRLENRRQLADANELQTLIAERRDDIFNDAAAPTAGNPEGDVALVEFFDYNCPYCRKAAPDIQQAVEDDPNLKLVFKEWPILGPGSEFAARAALASHKQGKYEAFHHALMGFSGRVSESSTLTIAGDVGLDVEQLKRDMEDPAIADAIARNRALANDLRITGTPTFVVGDEIIRGLVDLATLQRFITDAREKPEG</sequence>
<reference evidence="6 7" key="1">
    <citation type="submission" date="2024-09" db="EMBL/GenBank/DDBJ databases">
        <authorList>
            <person name="Sun Q."/>
            <person name="Mori K."/>
        </authorList>
    </citation>
    <scope>NUCLEOTIDE SEQUENCE [LARGE SCALE GENOMIC DNA]</scope>
    <source>
        <strain evidence="6 7">CCM 8543</strain>
    </source>
</reference>
<dbReference type="Pfam" id="PF01323">
    <property type="entry name" value="DSBA"/>
    <property type="match status" value="1"/>
</dbReference>
<keyword evidence="2" id="KW-0560">Oxidoreductase</keyword>
<evidence type="ECO:0000256" key="3">
    <source>
        <dbReference type="ARBA" id="ARBA00023157"/>
    </source>
</evidence>
<evidence type="ECO:0000313" key="7">
    <source>
        <dbReference type="Proteomes" id="UP001589755"/>
    </source>
</evidence>
<evidence type="ECO:0000256" key="2">
    <source>
        <dbReference type="ARBA" id="ARBA00023002"/>
    </source>
</evidence>
<gene>
    <name evidence="6" type="ORF">ACFFJ2_17340</name>
</gene>